<evidence type="ECO:0000313" key="3">
    <source>
        <dbReference type="EMBL" id="EAR94374.2"/>
    </source>
</evidence>
<feature type="region of interest" description="Disordered" evidence="2">
    <location>
        <begin position="2999"/>
        <end position="3020"/>
    </location>
</feature>
<feature type="region of interest" description="Disordered" evidence="2">
    <location>
        <begin position="1"/>
        <end position="31"/>
    </location>
</feature>
<dbReference type="PANTHER" id="PTHR33487:SF1">
    <property type="entry name" value="CILIA- AND FLAGELLA-ASSOCIATED PROTEIN 54"/>
    <property type="match status" value="1"/>
</dbReference>
<feature type="region of interest" description="Disordered" evidence="2">
    <location>
        <begin position="2518"/>
        <end position="2537"/>
    </location>
</feature>
<keyword evidence="4" id="KW-1185">Reference proteome</keyword>
<dbReference type="GeneID" id="7830966"/>
<proteinExistence type="predicted"/>
<feature type="compositionally biased region" description="Low complexity" evidence="2">
    <location>
        <begin position="7"/>
        <end position="27"/>
    </location>
</feature>
<feature type="coiled-coil region" evidence="1">
    <location>
        <begin position="2143"/>
        <end position="2170"/>
    </location>
</feature>
<dbReference type="SMR" id="Q23D72"/>
<evidence type="ECO:0000313" key="4">
    <source>
        <dbReference type="Proteomes" id="UP000009168"/>
    </source>
</evidence>
<dbReference type="eggNOG" id="ENOG502QVDY">
    <property type="taxonomic scope" value="Eukaryota"/>
</dbReference>
<feature type="coiled-coil region" evidence="1">
    <location>
        <begin position="2587"/>
        <end position="2661"/>
    </location>
</feature>
<evidence type="ECO:0000256" key="1">
    <source>
        <dbReference type="SAM" id="Coils"/>
    </source>
</evidence>
<dbReference type="OMA" id="CYYANCH"/>
<feature type="region of interest" description="Disordered" evidence="2">
    <location>
        <begin position="1525"/>
        <end position="1549"/>
    </location>
</feature>
<dbReference type="EMBL" id="GG662712">
    <property type="protein sequence ID" value="EAR94374.2"/>
    <property type="molecule type" value="Genomic_DNA"/>
</dbReference>
<feature type="compositionally biased region" description="Basic and acidic residues" evidence="2">
    <location>
        <begin position="2762"/>
        <end position="2809"/>
    </location>
</feature>
<feature type="compositionally biased region" description="Basic and acidic residues" evidence="2">
    <location>
        <begin position="2518"/>
        <end position="2531"/>
    </location>
</feature>
<feature type="coiled-coil region" evidence="1">
    <location>
        <begin position="315"/>
        <end position="349"/>
    </location>
</feature>
<feature type="compositionally biased region" description="Basic and acidic residues" evidence="2">
    <location>
        <begin position="473"/>
        <end position="491"/>
    </location>
</feature>
<gene>
    <name evidence="3" type="ORF">TTHERM_00049190</name>
</gene>
<dbReference type="KEGG" id="tet:TTHERM_00049190"/>
<dbReference type="HOGENOM" id="CLU_224290_0_0_1"/>
<dbReference type="PANTHER" id="PTHR33487">
    <property type="entry name" value="CILIA- AND FLAGELLA-ASSOCIATED PROTEIN 54"/>
    <property type="match status" value="1"/>
</dbReference>
<protein>
    <submittedName>
        <fullName evidence="3">Uncharacterized protein</fullName>
    </submittedName>
</protein>
<feature type="region of interest" description="Disordered" evidence="2">
    <location>
        <begin position="458"/>
        <end position="507"/>
    </location>
</feature>
<feature type="compositionally biased region" description="Low complexity" evidence="2">
    <location>
        <begin position="497"/>
        <end position="507"/>
    </location>
</feature>
<organism evidence="3 4">
    <name type="scientific">Tetrahymena thermophila (strain SB210)</name>
    <dbReference type="NCBI Taxonomy" id="312017"/>
    <lineage>
        <taxon>Eukaryota</taxon>
        <taxon>Sar</taxon>
        <taxon>Alveolata</taxon>
        <taxon>Ciliophora</taxon>
        <taxon>Intramacronucleata</taxon>
        <taxon>Oligohymenophorea</taxon>
        <taxon>Hymenostomatida</taxon>
        <taxon>Tetrahymenina</taxon>
        <taxon>Tetrahymenidae</taxon>
        <taxon>Tetrahymena</taxon>
    </lineage>
</organism>
<dbReference type="Proteomes" id="UP000009168">
    <property type="component" value="Unassembled WGS sequence"/>
</dbReference>
<name>Q23D72_TETTS</name>
<keyword evidence="1" id="KW-0175">Coiled coil</keyword>
<feature type="coiled-coil region" evidence="1">
    <location>
        <begin position="808"/>
        <end position="887"/>
    </location>
</feature>
<dbReference type="GO" id="GO:0060271">
    <property type="term" value="P:cilium assembly"/>
    <property type="evidence" value="ECO:0007669"/>
    <property type="project" value="TreeGrafter"/>
</dbReference>
<dbReference type="InParanoid" id="Q23D72"/>
<accession>Q23D72</accession>
<sequence>MDKKNLKAPQQQGAQGQKAAPQGQEQAVARQGVKFADQKNRQGNLLQPAINEDIPLDISNLKYKNANDTQEYCLDVFNQVEISFKKYLENDPKVKRKDTAKALKSLLDMLKKVLAQLNLGTFEDKVKNYYLTYNATIYVIDICQFLRKSVYSALCVDYIAFCIVSLEGNIILIRVKYIEWRVKMYIELANVYNECGSISAASKTIELALNKVLESKALEEKDPPLPDYMQKLFTNNLRILRSLDLKYKLQSQTLNVEAWKKKVEEVFADDPEGKCIAVVESLRCNNSKFSNTVERKGAQFSWKEGALQASYDIFKQDIDLVVLALEQQNKKIEREIEASKINFSNLTQEQKVELKQKNDEFNSGLVKEKEWKKASARIPLEYHIELIHYAYEVRNEQVFDELTRTALVRTTFRRLEVPYIVDIDIIADYDPNPNIPNGYERIPIDINEASLRMELKKLRNKNKGNKGGASQQTEKKEEEKKDDKKKNDKANAQKGGQATNAVSAQQNQQQLRLARGIDATPEELAEINHVYVYLVIKRSANPEGAIYDMDIIMYDEQDERGPYQKIKEGWKAIAIPVKQYTGVQETTHNIPYLLIKHSAESLKNEDEKITLISDVRPLFGRNPLIRPDVGFNKIECDLRQVPKEFIRSPNMEYVYLTFKKEDFFFVNERELLIMVNFMNLERTFGRDQIKTLEDEKRVELDLVYDINKLEELIKTVKDTLVGPLGQQFYVERKDFLCNLAFYIWNKYITSQLYQIEFVYEQRLCEEITDKIYEQYRELIVKSRPVFTEALKVFNKIMLRNPEADILWVSKYNIELTRLLEEQEEFKQASQNLRECLQRIVAYRDQFMERGVESQRDKFLPFTITCNNRKIKETIQKMKESYVETKNKLNAQIRYNKRLKTAQNAGKKFVDLEKDEQKEEEYESLSANWQYLQDDNTDSHYFKALENLQGFSETEMLINALHADIIINIFRCELKLGRQQFKVATQKSKDVKATRQENKYMTKSQAQRINNIPLNEDYGNLPDKDKLKATMIQGDTTKQVKSDYVELKTELQNAGQLEPPKPQMQSYEDNLINEQMANPYTLSLLYMMIASNKIKQPEQQYLLQKAFSYIKDAEQMESLHTDNCIKDSIYIFSTLLDNYQTNQNWSKYFPFDHLYKSLYIQKSNKPRKPILICRNSTSITFKLPPFAPQLTEMEANKNPKKLDIKKMAIFGKKSENGVDVSNAQRDLYNTGLMQEIGAVLTIKHLVQNEKYCFAVEAYDANEEASQIGETGEDVLCLHPLPINLLSSYLAKHAYQMGDFKRAKEAANHTFSYFTEKSEFIDRHLDYQQNSLYLYRLKQQAIQEVSFIELQALTETFIIKARCLKRDYFADGSQGGTTMKDDKLILSHQRNILKVCNYLLLAQETSLCIRNYPLAKRLATEQYNQIIELLQMQTKTTSIFHILLKIQILITEIPRQYWDRNLRILSSKITYEICKLSLQFNEVNLGKRVLYAESKLFNRKWYAFSKIIEVIEESEVQQKDGDAAKKAAAAKKDTKKPANKKDDKKDVQDAVNQADQIQKQKTVKKLIRELFETQTTVQNFLEEALLSFPEDYGDYVQRFIDRWKEMIEGYLPFVENSQEDKDRMIQNLSQHFDYWECFKDLKSAFVGKVQANFKTNPRYLEICCKLFRRMLEAGFSANYVSNCIAQVTVDPASLSDAFNLAKDIKDLKIKAIENNIEWYPAILNYLIMEKQTNKQGEDTAIEIFQQYFSKLEELHSYLYKEEMLELYGVQYQNTNNAVTPMQSQQNIPTNQISYFISLHQRFQYLNLWHYEFNFLKALTTFIKHRQYDPEPQKNDTEPKLITINDSKEMTREIYYNVFLLDVNKIETQITQIKKNPQSVQEDEKAFIKNMEQVFEHLSLAVIHATNAKAWLSVQNIAIYIYNILVSEMVNPFISQGNKIWINLSIVSYCLIELLSNVKKEGLYSLRHKQTQNQKVPLETRQSMRYQGQDGKTSRVQFEDEQDLKVKYGGAAIHQVDISNPNSYILPKLDQIISSKEFWFDNEKDLNIEVLANVVAFTTQVLMVEQKWNVLIGITRSFCNDSQHYYSKYILPFTNYAQKKIYKEANLRTIAKINELAEEERLYNEWKKGRRKTRAAMMTGEIPPEQIKFENTKKELEEQIKLLKQKEDFILAEMNLSSNLIQQVGEMNEALKLLQQVRLDLRNFGNELKVQNIGKFIEDIFPREEGYFKKNITKVQNSQFQETFQKILKLLQSKSEKTFAITLAKKEFGNLKFSQSQTNPTGDDMWKEAVDKIFNNSSSLKEYRLKVRDESKTIARQIGITEMLVGSNIICNLGYIFYFKQLNQMRDATLLAAEMVFSIFRISLPHPLIAVEYGTYRLRELCLKENIFKDPWTLDPVETLLSMERLAWNLIDNEMSLKALPPLCLMDYIATDVCQSAFYSVRAKIMKSIALANIGYINESYFQLQKVIKEKDLPLRWLKPTEYLMRERGNNWFPEGEGFNNSSHPYQEKNREIIEILAGKEKSESAPQKGDAKGDQNANKGDLMPKNFHIKYGQLNVNLFQYARANLLFAVNENEIFENFELNQIRNEYLKQSENQLRKLLKKISFEEEIGLIDWQIEKYTYYLQNHSGSGKDQQSEQNAENTLNKLKQERRELFAKREIDKKDEEEYLKNKEESLDYVNKREERLTMMCRSRFLIHKINQAQNLFTRCYHILSYGISNLFQYCNEYRYVESGEEQENLDLDNIKLQEEAVAGQPAKGGKNAAPPKKEPPAEKKDQKKGGKPEKVDLQQEANKQQEEKKRREELEKERSDMLKKAEERKYRRHLSVFWWIKLRTEMCLVLFKQNRLQDCETLIEITKKDCTQVKDYYYYDLLEQLTARLLVKKGKISEANKKFEETKIHLEKNSLNDTPEYVIFLGDFGELVYERGFHQGALNLFKEAMQVAEKLLEEISYDYQLQNANKKAFDDGVQICTELQLPSEIEEEILKKTDRLLLNTKGANAAAAKKDVKKGKEDPKAKKNDKKGAVKVEEVKPDMKVDPLNPIPQYDLMKEVKYTYANLDIEILNNTKHIYNSYIKNVALYMRACLRYVNCYFTLYTIGSELDENVLEILKKLEKINELSINFIIPISFRIELQYLFALYHKYSFYREIYKIQGEYIKKYVEGKKSSDEEKREIVKKYRKLATKKPHRDICRNKYLVDVPNFSQLLKESLIGYLDESQRRLDSALSILGRGECLFLEFNRLSEDIFLENSEISLLKREYKPRIGYKYFDLSEIQQLYEIINKDKQENLISQEIESLNKNDQSESHKLEQEAFKYLKHSIKVSDLKFKLKEFFTEEAKQPLTSVEKLPLDIYFDVIESDYLYKKDYNMVANEGVVLFDETKKKSTVNTVDLLMQLVKLQREAQIFTFNNPYIQNKISKLHRFLKQSFPNYLSQYIIQSIETYTINPGNILVKSIYYREAQEYKFLYILGPLDKTKIVNVDQESINKIIINEEKDVLYGSIYMSEVELDNLFQRSLDLKTNMTESDKKSQAAKERDYKSHKKNFRKLIEDFGSYFFQKDDSTSDYSHQQLQRNVSFKESEGEETDYLGKYEVLVPELTHDSIKIFIDLFNFIGLDCQNQNVLGIFRYFHHQKYQ</sequence>
<feature type="compositionally biased region" description="Low complexity" evidence="2">
    <location>
        <begin position="2749"/>
        <end position="2761"/>
    </location>
</feature>
<dbReference type="RefSeq" id="XP_001014814.2">
    <property type="nucleotide sequence ID" value="XM_001014814.2"/>
</dbReference>
<feature type="region of interest" description="Disordered" evidence="2">
    <location>
        <begin position="2749"/>
        <end position="2809"/>
    </location>
</feature>
<feature type="compositionally biased region" description="Basic and acidic residues" evidence="2">
    <location>
        <begin position="1525"/>
        <end position="1546"/>
    </location>
</feature>
<reference evidence="4" key="1">
    <citation type="journal article" date="2006" name="PLoS Biol.">
        <title>Macronuclear genome sequence of the ciliate Tetrahymena thermophila, a model eukaryote.</title>
        <authorList>
            <person name="Eisen J.A."/>
            <person name="Coyne R.S."/>
            <person name="Wu M."/>
            <person name="Wu D."/>
            <person name="Thiagarajan M."/>
            <person name="Wortman J.R."/>
            <person name="Badger J.H."/>
            <person name="Ren Q."/>
            <person name="Amedeo P."/>
            <person name="Jones K.M."/>
            <person name="Tallon L.J."/>
            <person name="Delcher A.L."/>
            <person name="Salzberg S.L."/>
            <person name="Silva J.C."/>
            <person name="Haas B.J."/>
            <person name="Majoros W.H."/>
            <person name="Farzad M."/>
            <person name="Carlton J.M."/>
            <person name="Smith R.K. Jr."/>
            <person name="Garg J."/>
            <person name="Pearlman R.E."/>
            <person name="Karrer K.M."/>
            <person name="Sun L."/>
            <person name="Manning G."/>
            <person name="Elde N.C."/>
            <person name="Turkewitz A.P."/>
            <person name="Asai D.J."/>
            <person name="Wilkes D.E."/>
            <person name="Wang Y."/>
            <person name="Cai H."/>
            <person name="Collins K."/>
            <person name="Stewart B.A."/>
            <person name="Lee S.R."/>
            <person name="Wilamowska K."/>
            <person name="Weinberg Z."/>
            <person name="Ruzzo W.L."/>
            <person name="Wloga D."/>
            <person name="Gaertig J."/>
            <person name="Frankel J."/>
            <person name="Tsao C.-C."/>
            <person name="Gorovsky M.A."/>
            <person name="Keeling P.J."/>
            <person name="Waller R.F."/>
            <person name="Patron N.J."/>
            <person name="Cherry J.M."/>
            <person name="Stover N.A."/>
            <person name="Krieger C.J."/>
            <person name="del Toro C."/>
            <person name="Ryder H.F."/>
            <person name="Williamson S.C."/>
            <person name="Barbeau R.A."/>
            <person name="Hamilton E.P."/>
            <person name="Orias E."/>
        </authorList>
    </citation>
    <scope>NUCLEOTIDE SEQUENCE [LARGE SCALE GENOMIC DNA]</scope>
    <source>
        <strain evidence="4">SB210</strain>
    </source>
</reference>
<evidence type="ECO:0000256" key="2">
    <source>
        <dbReference type="SAM" id="MobiDB-lite"/>
    </source>
</evidence>
<dbReference type="OrthoDB" id="2104158at2759"/>